<sequence>MGADAPADDAHGGAGRRAYVRLGSLAPAQGRTTEGWPTLMRTPRTGPLPEAEGHRGGIDVRVSIRSDAGDGGQGFDGAWFPRSRDLAVEVPELIAALDRHGVRVERFTYALDAWLPAPRKVVVGGRVVRTGGFRSMEPGAVCLTWAGGNKRADLLVVPPETDVVTGARALRLCTRRGLPRSPQMLMAAARATPLPQVPVLRAV</sequence>
<gene>
    <name evidence="2" type="ORF">SAMN05660991_03144</name>
</gene>
<organism evidence="2 3">
    <name type="scientific">Trujillonella endophytica</name>
    <dbReference type="NCBI Taxonomy" id="673521"/>
    <lineage>
        <taxon>Bacteria</taxon>
        <taxon>Bacillati</taxon>
        <taxon>Actinomycetota</taxon>
        <taxon>Actinomycetes</taxon>
        <taxon>Geodermatophilales</taxon>
        <taxon>Geodermatophilaceae</taxon>
        <taxon>Trujillonella</taxon>
    </lineage>
</organism>
<evidence type="ECO:0000313" key="2">
    <source>
        <dbReference type="EMBL" id="SEP07338.1"/>
    </source>
</evidence>
<keyword evidence="3" id="KW-1185">Reference proteome</keyword>
<dbReference type="Proteomes" id="UP000198960">
    <property type="component" value="Unassembled WGS sequence"/>
</dbReference>
<dbReference type="Pfam" id="PF19457">
    <property type="entry name" value="DUF5994"/>
    <property type="match status" value="1"/>
</dbReference>
<proteinExistence type="predicted"/>
<protein>
    <submittedName>
        <fullName evidence="2">Uncharacterized protein</fullName>
    </submittedName>
</protein>
<dbReference type="STRING" id="673521.SAMN05660991_03144"/>
<dbReference type="InterPro" id="IPR046036">
    <property type="entry name" value="DUF5994"/>
</dbReference>
<dbReference type="EMBL" id="FOEE01000009">
    <property type="protein sequence ID" value="SEP07338.1"/>
    <property type="molecule type" value="Genomic_DNA"/>
</dbReference>
<dbReference type="AlphaFoldDB" id="A0A1H8UXP2"/>
<name>A0A1H8UXP2_9ACTN</name>
<feature type="region of interest" description="Disordered" evidence="1">
    <location>
        <begin position="29"/>
        <end position="55"/>
    </location>
</feature>
<evidence type="ECO:0000313" key="3">
    <source>
        <dbReference type="Proteomes" id="UP000198960"/>
    </source>
</evidence>
<accession>A0A1H8UXP2</accession>
<reference evidence="3" key="1">
    <citation type="submission" date="2016-10" db="EMBL/GenBank/DDBJ databases">
        <authorList>
            <person name="Varghese N."/>
            <person name="Submissions S."/>
        </authorList>
    </citation>
    <scope>NUCLEOTIDE SEQUENCE [LARGE SCALE GENOMIC DNA]</scope>
    <source>
        <strain evidence="3">DSM 45413</strain>
    </source>
</reference>
<evidence type="ECO:0000256" key="1">
    <source>
        <dbReference type="SAM" id="MobiDB-lite"/>
    </source>
</evidence>